<evidence type="ECO:0000256" key="8">
    <source>
        <dbReference type="ARBA" id="ARBA00022917"/>
    </source>
</evidence>
<feature type="binding site" evidence="13">
    <location>
        <position position="230"/>
    </location>
    <ligand>
        <name>L-serine</name>
        <dbReference type="ChEBI" id="CHEBI:33384"/>
    </ligand>
</feature>
<evidence type="ECO:0000256" key="9">
    <source>
        <dbReference type="ARBA" id="ARBA00023146"/>
    </source>
</evidence>
<dbReference type="PRINTS" id="PR00981">
    <property type="entry name" value="TRNASYNTHSER"/>
</dbReference>
<comment type="domain">
    <text evidence="12">Consists of two distinct domains, a catalytic core and a N-terminal extension that is involved in tRNA binding.</text>
</comment>
<dbReference type="PANTHER" id="PTHR43697">
    <property type="entry name" value="SERYL-TRNA SYNTHETASE"/>
    <property type="match status" value="1"/>
</dbReference>
<dbReference type="InterPro" id="IPR006195">
    <property type="entry name" value="aa-tRNA-synth_II"/>
</dbReference>
<dbReference type="PROSITE" id="PS50862">
    <property type="entry name" value="AA_TRNA_LIGASE_II"/>
    <property type="match status" value="1"/>
</dbReference>
<comment type="caution">
    <text evidence="12">Lacks conserved residue(s) required for the propagation of feature annotation.</text>
</comment>
<dbReference type="AlphaFoldDB" id="A0A7K3NK81"/>
<feature type="binding site" evidence="12">
    <location>
        <begin position="230"/>
        <end position="232"/>
    </location>
    <ligand>
        <name>L-serine</name>
        <dbReference type="ChEBI" id="CHEBI:33384"/>
    </ligand>
</feature>
<dbReference type="Proteomes" id="UP000469724">
    <property type="component" value="Unassembled WGS sequence"/>
</dbReference>
<dbReference type="InterPro" id="IPR045864">
    <property type="entry name" value="aa-tRNA-synth_II/BPL/LPL"/>
</dbReference>
<dbReference type="SUPFAM" id="SSF46589">
    <property type="entry name" value="tRNA-binding arm"/>
    <property type="match status" value="1"/>
</dbReference>
<evidence type="ECO:0000256" key="3">
    <source>
        <dbReference type="ARBA" id="ARBA00010728"/>
    </source>
</evidence>
<dbReference type="EC" id="6.1.1.11" evidence="12"/>
<dbReference type="GO" id="GO:0016260">
    <property type="term" value="P:selenocysteine biosynthetic process"/>
    <property type="evidence" value="ECO:0007669"/>
    <property type="project" value="UniProtKB-UniRule"/>
</dbReference>
<dbReference type="UniPathway" id="UPA00906">
    <property type="reaction ID" value="UER00895"/>
</dbReference>
<comment type="catalytic activity">
    <reaction evidence="11 12">
        <text>tRNA(Ser) + L-serine + ATP = L-seryl-tRNA(Ser) + AMP + diphosphate + H(+)</text>
        <dbReference type="Rhea" id="RHEA:12292"/>
        <dbReference type="Rhea" id="RHEA-COMP:9669"/>
        <dbReference type="Rhea" id="RHEA-COMP:9703"/>
        <dbReference type="ChEBI" id="CHEBI:15378"/>
        <dbReference type="ChEBI" id="CHEBI:30616"/>
        <dbReference type="ChEBI" id="CHEBI:33019"/>
        <dbReference type="ChEBI" id="CHEBI:33384"/>
        <dbReference type="ChEBI" id="CHEBI:78442"/>
        <dbReference type="ChEBI" id="CHEBI:78533"/>
        <dbReference type="ChEBI" id="CHEBI:456215"/>
        <dbReference type="EC" id="6.1.1.11"/>
    </reaction>
</comment>
<evidence type="ECO:0000259" key="16">
    <source>
        <dbReference type="PROSITE" id="PS50862"/>
    </source>
</evidence>
<dbReference type="InterPro" id="IPR015866">
    <property type="entry name" value="Ser-tRNA-synth_1_N"/>
</dbReference>
<dbReference type="InterPro" id="IPR002314">
    <property type="entry name" value="aa-tRNA-synt_IIb"/>
</dbReference>
<dbReference type="GO" id="GO:0004828">
    <property type="term" value="F:serine-tRNA ligase activity"/>
    <property type="evidence" value="ECO:0007669"/>
    <property type="project" value="UniProtKB-UniRule"/>
</dbReference>
<feature type="domain" description="Aminoacyl-transfer RNA synthetases class-II family profile" evidence="16">
    <location>
        <begin position="171"/>
        <end position="409"/>
    </location>
</feature>
<feature type="binding site" evidence="12 13">
    <location>
        <position position="284"/>
    </location>
    <ligand>
        <name>L-serine</name>
        <dbReference type="ChEBI" id="CHEBI:33384"/>
    </ligand>
</feature>
<evidence type="ECO:0000256" key="6">
    <source>
        <dbReference type="ARBA" id="ARBA00022741"/>
    </source>
</evidence>
<evidence type="ECO:0000256" key="14">
    <source>
        <dbReference type="PIRSR" id="PIRSR001529-2"/>
    </source>
</evidence>
<dbReference type="GO" id="GO:0005737">
    <property type="term" value="C:cytoplasm"/>
    <property type="evidence" value="ECO:0007669"/>
    <property type="project" value="UniProtKB-SubCell"/>
</dbReference>
<comment type="similarity">
    <text evidence="3 12">Belongs to the class-II aminoacyl-tRNA synthetase family. Type-1 seryl-tRNA synthetase subfamily.</text>
</comment>
<keyword evidence="18" id="KW-1185">Reference proteome</keyword>
<feature type="coiled-coil region" evidence="15">
    <location>
        <begin position="37"/>
        <end position="95"/>
    </location>
</feature>
<dbReference type="Pfam" id="PF02403">
    <property type="entry name" value="Seryl_tRNA_N"/>
    <property type="match status" value="1"/>
</dbReference>
<accession>A0A7K3NK81</accession>
<evidence type="ECO:0000256" key="5">
    <source>
        <dbReference type="ARBA" id="ARBA00022598"/>
    </source>
</evidence>
<gene>
    <name evidence="12 17" type="primary">serS</name>
    <name evidence="17" type="ORF">G3N56_07650</name>
</gene>
<evidence type="ECO:0000256" key="10">
    <source>
        <dbReference type="ARBA" id="ARBA00047929"/>
    </source>
</evidence>
<dbReference type="RefSeq" id="WP_163301669.1">
    <property type="nucleotide sequence ID" value="NZ_JAAGRQ010000023.1"/>
</dbReference>
<evidence type="ECO:0000256" key="15">
    <source>
        <dbReference type="SAM" id="Coils"/>
    </source>
</evidence>
<feature type="binding site" evidence="12 14">
    <location>
        <begin position="261"/>
        <end position="263"/>
    </location>
    <ligand>
        <name>ATP</name>
        <dbReference type="ChEBI" id="CHEBI:30616"/>
    </ligand>
</feature>
<dbReference type="InterPro" id="IPR010978">
    <property type="entry name" value="tRNA-bd_arm"/>
</dbReference>
<feature type="binding site" evidence="12">
    <location>
        <position position="384"/>
    </location>
    <ligand>
        <name>L-serine</name>
        <dbReference type="ChEBI" id="CHEBI:33384"/>
    </ligand>
</feature>
<evidence type="ECO:0000256" key="4">
    <source>
        <dbReference type="ARBA" id="ARBA00022490"/>
    </source>
</evidence>
<dbReference type="Gene3D" id="3.30.930.10">
    <property type="entry name" value="Bira Bifunctional Protein, Domain 2"/>
    <property type="match status" value="1"/>
</dbReference>
<evidence type="ECO:0000256" key="11">
    <source>
        <dbReference type="ARBA" id="ARBA00048823"/>
    </source>
</evidence>
<dbReference type="SUPFAM" id="SSF55681">
    <property type="entry name" value="Class II aaRS and biotin synthetases"/>
    <property type="match status" value="1"/>
</dbReference>
<dbReference type="Gene3D" id="1.10.287.40">
    <property type="entry name" value="Serine-tRNA synthetase, tRNA binding domain"/>
    <property type="match status" value="1"/>
</dbReference>
<protein>
    <recommendedName>
        <fullName evidence="12">Serine--tRNA ligase</fullName>
        <ecNumber evidence="12">6.1.1.11</ecNumber>
    </recommendedName>
    <alternativeName>
        <fullName evidence="12">Seryl-tRNA synthetase</fullName>
        <shortName evidence="12">SerRS</shortName>
    </alternativeName>
    <alternativeName>
        <fullName evidence="12">Seryl-tRNA(Ser/Sec) synthetase</fullName>
    </alternativeName>
</protein>
<organism evidence="17 18">
    <name type="scientific">Desulfolutivibrio sulfodismutans</name>
    <dbReference type="NCBI Taxonomy" id="63561"/>
    <lineage>
        <taxon>Bacteria</taxon>
        <taxon>Pseudomonadati</taxon>
        <taxon>Thermodesulfobacteriota</taxon>
        <taxon>Desulfovibrionia</taxon>
        <taxon>Desulfovibrionales</taxon>
        <taxon>Desulfovibrionaceae</taxon>
        <taxon>Desulfolutivibrio</taxon>
    </lineage>
</organism>
<reference evidence="17 18" key="1">
    <citation type="submission" date="2020-02" db="EMBL/GenBank/DDBJ databases">
        <title>Comparative genomics of sulfur disproportionating microorganisms.</title>
        <authorList>
            <person name="Ward L.M."/>
            <person name="Bertran E."/>
            <person name="Johnston D.T."/>
        </authorList>
    </citation>
    <scope>NUCLEOTIDE SEQUENCE [LARGE SCALE GENOMIC DNA]</scope>
    <source>
        <strain evidence="17 18">DSM 3696</strain>
    </source>
</reference>
<dbReference type="InterPro" id="IPR042103">
    <property type="entry name" value="SerRS_1_N_sf"/>
</dbReference>
<evidence type="ECO:0000313" key="18">
    <source>
        <dbReference type="Proteomes" id="UP000469724"/>
    </source>
</evidence>
<keyword evidence="6 12" id="KW-0547">Nucleotide-binding</keyword>
<dbReference type="EMBL" id="JAAGRQ010000023">
    <property type="protein sequence ID" value="NDY56616.1"/>
    <property type="molecule type" value="Genomic_DNA"/>
</dbReference>
<comment type="function">
    <text evidence="12">Catalyzes the attachment of serine to tRNA(Ser). Is also able to aminoacylate tRNA(Sec) with serine, to form the misacylated tRNA L-seryl-tRNA(Sec), which will be further converted into selenocysteinyl-tRNA(Sec).</text>
</comment>
<dbReference type="Pfam" id="PF00587">
    <property type="entry name" value="tRNA-synt_2b"/>
    <property type="match status" value="1"/>
</dbReference>
<keyword evidence="8 12" id="KW-0648">Protein biosynthesis</keyword>
<evidence type="ECO:0000256" key="13">
    <source>
        <dbReference type="PIRSR" id="PIRSR001529-1"/>
    </source>
</evidence>
<dbReference type="GO" id="GO:0005524">
    <property type="term" value="F:ATP binding"/>
    <property type="evidence" value="ECO:0007669"/>
    <property type="project" value="UniProtKB-UniRule"/>
</dbReference>
<dbReference type="HAMAP" id="MF_00176">
    <property type="entry name" value="Ser_tRNA_synth_type1"/>
    <property type="match status" value="1"/>
</dbReference>
<keyword evidence="15" id="KW-0175">Coiled coil</keyword>
<evidence type="ECO:0000256" key="7">
    <source>
        <dbReference type="ARBA" id="ARBA00022840"/>
    </source>
</evidence>
<feature type="binding site" evidence="12 14">
    <location>
        <begin position="348"/>
        <end position="351"/>
    </location>
    <ligand>
        <name>ATP</name>
        <dbReference type="ChEBI" id="CHEBI:30616"/>
    </ligand>
</feature>
<evidence type="ECO:0000313" key="17">
    <source>
        <dbReference type="EMBL" id="NDY56616.1"/>
    </source>
</evidence>
<dbReference type="PANTHER" id="PTHR43697:SF1">
    <property type="entry name" value="SERINE--TRNA LIGASE"/>
    <property type="match status" value="1"/>
</dbReference>
<dbReference type="PIRSF" id="PIRSF001529">
    <property type="entry name" value="Ser-tRNA-synth_IIa"/>
    <property type="match status" value="1"/>
</dbReference>
<sequence>MLDLKYVRVNFEAVRQALSRRGPIPGLDAFLEKDAVRRDLLSRVEAIKAERNRVSAEVARAKREGRDASDILAGISRASDEIKALDAELAAVDAQVRDILLTVPNIPHATTPDGKDENDNPVQRVWGEPRTFDFPVRDHLDVGAGLAGLDFERAVRMSGARFCVLRGDLARLERALVAFMIDMHTQEHGYLEIAPPYLVNGASLVGTGQLPKFAEDLFKIEGQDRYLIPTAEVPLTNLHREETLAAEALPLAYTAYTPCFRSEAGSYGKDTRGLIRLHQFDKVELVRLCRPEDSYVELERLTGHAEAVLQKLELPYRVVSLCAGDLGFGAAKTYDLEVWLPAQGKYREISSCSNLEDFQARRADIRLKDKGAKKSVLAHTLNGSGLAVGRAMAAILENGQNADGSVTLPIALAPYMGGRDRLSPAT</sequence>
<dbReference type="GO" id="GO:0006434">
    <property type="term" value="P:seryl-tRNA aminoacylation"/>
    <property type="evidence" value="ECO:0007669"/>
    <property type="project" value="UniProtKB-UniRule"/>
</dbReference>
<dbReference type="InterPro" id="IPR033729">
    <property type="entry name" value="SerRS_core"/>
</dbReference>
<keyword evidence="7 12" id="KW-0067">ATP-binding</keyword>
<dbReference type="InterPro" id="IPR002317">
    <property type="entry name" value="Ser-tRNA-ligase_type_1"/>
</dbReference>
<keyword evidence="5 12" id="KW-0436">Ligase</keyword>
<comment type="pathway">
    <text evidence="2 12">Aminoacyl-tRNA biosynthesis; selenocysteinyl-tRNA(Sec) biosynthesis; L-seryl-tRNA(Sec) from L-serine and tRNA(Sec): step 1/1.</text>
</comment>
<keyword evidence="4 12" id="KW-0963">Cytoplasm</keyword>
<evidence type="ECO:0000256" key="1">
    <source>
        <dbReference type="ARBA" id="ARBA00004496"/>
    </source>
</evidence>
<evidence type="ECO:0000256" key="2">
    <source>
        <dbReference type="ARBA" id="ARBA00005045"/>
    </source>
</evidence>
<keyword evidence="9 12" id="KW-0030">Aminoacyl-tRNA synthetase</keyword>
<dbReference type="CDD" id="cd00770">
    <property type="entry name" value="SerRS_core"/>
    <property type="match status" value="1"/>
</dbReference>
<name>A0A7K3NK81_9BACT</name>
<proteinExistence type="inferred from homology"/>
<dbReference type="NCBIfam" id="TIGR00414">
    <property type="entry name" value="serS"/>
    <property type="match status" value="1"/>
</dbReference>
<feature type="binding site" evidence="13">
    <location>
        <position position="261"/>
    </location>
    <ligand>
        <name>L-serine</name>
        <dbReference type="ChEBI" id="CHEBI:33384"/>
    </ligand>
</feature>
<comment type="caution">
    <text evidence="17">The sequence shown here is derived from an EMBL/GenBank/DDBJ whole genome shotgun (WGS) entry which is preliminary data.</text>
</comment>
<comment type="catalytic activity">
    <reaction evidence="10 12">
        <text>tRNA(Sec) + L-serine + ATP = L-seryl-tRNA(Sec) + AMP + diphosphate + H(+)</text>
        <dbReference type="Rhea" id="RHEA:42580"/>
        <dbReference type="Rhea" id="RHEA-COMP:9742"/>
        <dbReference type="Rhea" id="RHEA-COMP:10128"/>
        <dbReference type="ChEBI" id="CHEBI:15378"/>
        <dbReference type="ChEBI" id="CHEBI:30616"/>
        <dbReference type="ChEBI" id="CHEBI:33019"/>
        <dbReference type="ChEBI" id="CHEBI:33384"/>
        <dbReference type="ChEBI" id="CHEBI:78442"/>
        <dbReference type="ChEBI" id="CHEBI:78533"/>
        <dbReference type="ChEBI" id="CHEBI:456215"/>
        <dbReference type="EC" id="6.1.1.11"/>
    </reaction>
</comment>
<comment type="subcellular location">
    <subcellularLocation>
        <location evidence="1 12">Cytoplasm</location>
    </subcellularLocation>
</comment>
<feature type="binding site" evidence="13">
    <location>
        <position position="382"/>
    </location>
    <ligand>
        <name>L-serine</name>
        <dbReference type="ChEBI" id="CHEBI:33384"/>
    </ligand>
</feature>
<comment type="subunit">
    <text evidence="12">Homodimer. The tRNA molecule binds across the dimer.</text>
</comment>
<evidence type="ECO:0000256" key="12">
    <source>
        <dbReference type="HAMAP-Rule" id="MF_00176"/>
    </source>
</evidence>